<protein>
    <submittedName>
        <fullName evidence="1">Uncharacterized protein</fullName>
    </submittedName>
</protein>
<organism evidence="1 2">
    <name type="scientific">Ephemerocybe angulata</name>
    <dbReference type="NCBI Taxonomy" id="980116"/>
    <lineage>
        <taxon>Eukaryota</taxon>
        <taxon>Fungi</taxon>
        <taxon>Dikarya</taxon>
        <taxon>Basidiomycota</taxon>
        <taxon>Agaricomycotina</taxon>
        <taxon>Agaricomycetes</taxon>
        <taxon>Agaricomycetidae</taxon>
        <taxon>Agaricales</taxon>
        <taxon>Agaricineae</taxon>
        <taxon>Psathyrellaceae</taxon>
        <taxon>Ephemerocybe</taxon>
    </lineage>
</organism>
<dbReference type="Proteomes" id="UP000521943">
    <property type="component" value="Unassembled WGS sequence"/>
</dbReference>
<name>A0A8H6MD73_9AGAR</name>
<keyword evidence="2" id="KW-1185">Reference proteome</keyword>
<evidence type="ECO:0000313" key="1">
    <source>
        <dbReference type="EMBL" id="KAF6764180.1"/>
    </source>
</evidence>
<dbReference type="OrthoDB" id="3091314at2759"/>
<dbReference type="AlphaFoldDB" id="A0A8H6MD73"/>
<proteinExistence type="predicted"/>
<accession>A0A8H6MD73</accession>
<gene>
    <name evidence="1" type="ORF">DFP72DRAFT_871020</name>
</gene>
<dbReference type="EMBL" id="JACGCI010000004">
    <property type="protein sequence ID" value="KAF6764180.1"/>
    <property type="molecule type" value="Genomic_DNA"/>
</dbReference>
<evidence type="ECO:0000313" key="2">
    <source>
        <dbReference type="Proteomes" id="UP000521943"/>
    </source>
</evidence>
<comment type="caution">
    <text evidence="1">The sequence shown here is derived from an EMBL/GenBank/DDBJ whole genome shotgun (WGS) entry which is preliminary data.</text>
</comment>
<sequence>MLPYDITELIVAQSAHADLPSLSLASKSLLALSQPRIFEQVSINSEAHAIALQTLLRSSPHLAQHMTQLEITQDWDVDLPSTMALLQNVKEFTLGERDGCVWNEWKWLHPSFVSAVEGILLNPNLTSLTLRRFGFSKRSLFGLLECRAVHLASLAFVNSHLGWHTDPDVDPNMHANLSILSQVSYKAISTVENRGTFRPLFFQLLRPRVEHPSHISRLHISSQSNQHDSISQILLLLGPSLHNLCLEVQTYEPEWLRVPLSFHSNTGLETLSLNYSNTVSNVAPYMPLSFVSAMLSTFPSSETGSGGLNRLRIALPETHILTLQQEQLLHLYYSGSNAGPQAEILPDEIEAAEAKGSAIPAEIQDIFTALDTALTSSKLRNLRAIELFVCRTLVTENPGMVLSQPHQNPHSVLAVLRGMMKGIPGLSGDGTVYKGAVNISVEKGVRGRVTAVVDFWNMKLGLGSGLWIACLAALGTIALIFDQTLLNPIHHRPLRSPSPFSRPSQIRIFEHISISSRARAITLQTILDSSPHLAPLVTRLDVTRDLHKDLPSTMSLLQNVKEFTLGSRGGWPGCESWDRLRPSFVSAIEKILSNPSLLSFRLRHFALLTPGQLGGLLEKAATHLESFGLEESRFYLVDSDDIPLDLVDTIANPSPSTRLSKLSHISYNEGSRLEYSCLDTFFCQILRPLTTNPSTIHTLHLHINSNWHNTVCQLLTHLGSSLCHLCLEPRYYDPQFDVKPLSFYTNTSLETLSVNNSQTPSFIPLSFISSMLSTFSAPSELNAGGRLEHLRIALADTHVREIHRVYQLQQQQQSQMLHLQRLILLWSVGNNTPPPEEPDSLVPYDLQDMFVDINTAMSESKLNCLKTVELFICGSHVLASNGPHRDTRYHPELLRDMMSGIPGLGQDLVYKGTIAVSVEEGPMPCTRSCHSGV</sequence>
<reference evidence="1 2" key="1">
    <citation type="submission" date="2020-07" db="EMBL/GenBank/DDBJ databases">
        <title>Comparative genomics of pyrophilous fungi reveals a link between fire events and developmental genes.</title>
        <authorList>
            <consortium name="DOE Joint Genome Institute"/>
            <person name="Steindorff A.S."/>
            <person name="Carver A."/>
            <person name="Calhoun S."/>
            <person name="Stillman K."/>
            <person name="Liu H."/>
            <person name="Lipzen A."/>
            <person name="Pangilinan J."/>
            <person name="Labutti K."/>
            <person name="Bruns T.D."/>
            <person name="Grigoriev I.V."/>
        </authorList>
    </citation>
    <scope>NUCLEOTIDE SEQUENCE [LARGE SCALE GENOMIC DNA]</scope>
    <source>
        <strain evidence="1 2">CBS 144469</strain>
    </source>
</reference>